<accession>A0A0F9M534</accession>
<organism evidence="1">
    <name type="scientific">marine sediment metagenome</name>
    <dbReference type="NCBI Taxonomy" id="412755"/>
    <lineage>
        <taxon>unclassified sequences</taxon>
        <taxon>metagenomes</taxon>
        <taxon>ecological metagenomes</taxon>
    </lineage>
</organism>
<reference evidence="1" key="1">
    <citation type="journal article" date="2015" name="Nature">
        <title>Complex archaea that bridge the gap between prokaryotes and eukaryotes.</title>
        <authorList>
            <person name="Spang A."/>
            <person name="Saw J.H."/>
            <person name="Jorgensen S.L."/>
            <person name="Zaremba-Niedzwiedzka K."/>
            <person name="Martijn J."/>
            <person name="Lind A.E."/>
            <person name="van Eijk R."/>
            <person name="Schleper C."/>
            <person name="Guy L."/>
            <person name="Ettema T.J."/>
        </authorList>
    </citation>
    <scope>NUCLEOTIDE SEQUENCE</scope>
</reference>
<name>A0A0F9M534_9ZZZZ</name>
<protein>
    <submittedName>
        <fullName evidence="1">Uncharacterized protein</fullName>
    </submittedName>
</protein>
<evidence type="ECO:0000313" key="1">
    <source>
        <dbReference type="EMBL" id="KKM64312.1"/>
    </source>
</evidence>
<sequence>MICPLHKAALLSARTDSFVTKSHVKNAECDKEQCVWYLYDTAGDQYMCSILVIASCLYEKR</sequence>
<gene>
    <name evidence="1" type="ORF">LCGC14_1502680</name>
</gene>
<dbReference type="AlphaFoldDB" id="A0A0F9M534"/>
<comment type="caution">
    <text evidence="1">The sequence shown here is derived from an EMBL/GenBank/DDBJ whole genome shotgun (WGS) entry which is preliminary data.</text>
</comment>
<dbReference type="EMBL" id="LAZR01010927">
    <property type="protein sequence ID" value="KKM64312.1"/>
    <property type="molecule type" value="Genomic_DNA"/>
</dbReference>
<proteinExistence type="predicted"/>